<dbReference type="GeneID" id="95684036"/>
<accession>A0A4Y8R436</accession>
<feature type="transmembrane region" description="Helical" evidence="1">
    <location>
        <begin position="97"/>
        <end position="116"/>
    </location>
</feature>
<keyword evidence="3" id="KW-1185">Reference proteome</keyword>
<keyword evidence="1" id="KW-1133">Transmembrane helix</keyword>
<dbReference type="AlphaFoldDB" id="A0A4Y8R436"/>
<dbReference type="RefSeq" id="WP_128957657.1">
    <property type="nucleotide sequence ID" value="NZ_SOZH01000004.1"/>
</dbReference>
<reference evidence="2 3" key="1">
    <citation type="submission" date="2019-03" db="EMBL/GenBank/DDBJ databases">
        <title>Cellulosimicrobium funkei JCM14302 Assembly.</title>
        <authorList>
            <person name="Dou T."/>
        </authorList>
    </citation>
    <scope>NUCLEOTIDE SEQUENCE [LARGE SCALE GENOMIC DNA]</scope>
    <source>
        <strain evidence="2 3">JCM 14302</strain>
    </source>
</reference>
<dbReference type="EMBL" id="SOZH01000004">
    <property type="protein sequence ID" value="TFF12437.1"/>
    <property type="molecule type" value="Genomic_DNA"/>
</dbReference>
<keyword evidence="1" id="KW-0812">Transmembrane</keyword>
<feature type="transmembrane region" description="Helical" evidence="1">
    <location>
        <begin position="20"/>
        <end position="45"/>
    </location>
</feature>
<evidence type="ECO:0000256" key="1">
    <source>
        <dbReference type="SAM" id="Phobius"/>
    </source>
</evidence>
<name>A0A4Y8R436_9MICO</name>
<protein>
    <submittedName>
        <fullName evidence="2">Uncharacterized protein</fullName>
    </submittedName>
</protein>
<keyword evidence="1" id="KW-0472">Membrane</keyword>
<sequence>MSSQVGAPQTTAPRVPWWRALLGLIVALGGTVALFIPMVITFAVATDFKNGNCRESGPIPDTCGHTAAQGYAESIGMLVAPTVVGLLIAHPRHVSKIVTAILAVALVIYLLLTFTGETIPPPPVEPTYGA</sequence>
<evidence type="ECO:0000313" key="3">
    <source>
        <dbReference type="Proteomes" id="UP000298003"/>
    </source>
</evidence>
<dbReference type="Proteomes" id="UP000298003">
    <property type="component" value="Unassembled WGS sequence"/>
</dbReference>
<comment type="caution">
    <text evidence="2">The sequence shown here is derived from an EMBL/GenBank/DDBJ whole genome shotgun (WGS) entry which is preliminary data.</text>
</comment>
<proteinExistence type="predicted"/>
<evidence type="ECO:0000313" key="2">
    <source>
        <dbReference type="EMBL" id="TFF12437.1"/>
    </source>
</evidence>
<gene>
    <name evidence="2" type="ORF">E1O70_05970</name>
</gene>
<organism evidence="2 3">
    <name type="scientific">Cellulosimicrobium funkei</name>
    <dbReference type="NCBI Taxonomy" id="264251"/>
    <lineage>
        <taxon>Bacteria</taxon>
        <taxon>Bacillati</taxon>
        <taxon>Actinomycetota</taxon>
        <taxon>Actinomycetes</taxon>
        <taxon>Micrococcales</taxon>
        <taxon>Promicromonosporaceae</taxon>
        <taxon>Cellulosimicrobium</taxon>
    </lineage>
</organism>